<evidence type="ECO:0000256" key="2">
    <source>
        <dbReference type="ARBA" id="ARBA00022777"/>
    </source>
</evidence>
<evidence type="ECO:0000256" key="1">
    <source>
        <dbReference type="ARBA" id="ARBA00022679"/>
    </source>
</evidence>
<dbReference type="InParanoid" id="Q01UJ2"/>
<dbReference type="Pfam" id="PF13185">
    <property type="entry name" value="GAF_2"/>
    <property type="match status" value="1"/>
</dbReference>
<keyword evidence="3" id="KW-0805">Transcription regulation</keyword>
<gene>
    <name evidence="6" type="ordered locus">Acid_5731</name>
</gene>
<organism evidence="6">
    <name type="scientific">Solibacter usitatus (strain Ellin6076)</name>
    <dbReference type="NCBI Taxonomy" id="234267"/>
    <lineage>
        <taxon>Bacteria</taxon>
        <taxon>Pseudomonadati</taxon>
        <taxon>Acidobacteriota</taxon>
        <taxon>Terriglobia</taxon>
        <taxon>Bryobacterales</taxon>
        <taxon>Solibacteraceae</taxon>
        <taxon>Candidatus Solibacter</taxon>
    </lineage>
</organism>
<dbReference type="STRING" id="234267.Acid_5731"/>
<dbReference type="InterPro" id="IPR011006">
    <property type="entry name" value="CheY-like_superfamily"/>
</dbReference>
<sequence precursor="true">MAIALNVILGRDFGTSHLQTFAPFLELCLAQTNSQGAYLYRLERDTLQLAESSGRAASAMERFEAALSTQAAQWHRENLDAVFLDRSAWSDWRLERFPEFLHNRFEAAAAVPLAEHGRVIGLLHVCRVAAAPYQARERAFLRSLGLPLGSLAAHAEARVRLESEVETLSRKLAERKLLDRAKGILQARFQWTEEEAYLFLRRSSRQRRTAMRLIAQEVIAQEVIAQEALDEPLRAAQ</sequence>
<evidence type="ECO:0000313" key="6">
    <source>
        <dbReference type="EMBL" id="ABJ86678.1"/>
    </source>
</evidence>
<reference evidence="6" key="1">
    <citation type="submission" date="2006-10" db="EMBL/GenBank/DDBJ databases">
        <title>Complete sequence of Solibacter usitatus Ellin6076.</title>
        <authorList>
            <consortium name="US DOE Joint Genome Institute"/>
            <person name="Copeland A."/>
            <person name="Lucas S."/>
            <person name="Lapidus A."/>
            <person name="Barry K."/>
            <person name="Detter J.C."/>
            <person name="Glavina del Rio T."/>
            <person name="Hammon N."/>
            <person name="Israni S."/>
            <person name="Dalin E."/>
            <person name="Tice H."/>
            <person name="Pitluck S."/>
            <person name="Thompson L.S."/>
            <person name="Brettin T."/>
            <person name="Bruce D."/>
            <person name="Han C."/>
            <person name="Tapia R."/>
            <person name="Gilna P."/>
            <person name="Schmutz J."/>
            <person name="Larimer F."/>
            <person name="Land M."/>
            <person name="Hauser L."/>
            <person name="Kyrpides N."/>
            <person name="Mikhailova N."/>
            <person name="Janssen P.H."/>
            <person name="Kuske C.R."/>
            <person name="Richardson P."/>
        </authorList>
    </citation>
    <scope>NUCLEOTIDE SEQUENCE</scope>
    <source>
        <strain evidence="6">Ellin6076</strain>
    </source>
</reference>
<dbReference type="GO" id="GO:0003723">
    <property type="term" value="F:RNA binding"/>
    <property type="evidence" value="ECO:0007669"/>
    <property type="project" value="InterPro"/>
</dbReference>
<dbReference type="SMART" id="SM01012">
    <property type="entry name" value="ANTAR"/>
    <property type="match status" value="1"/>
</dbReference>
<dbReference type="OrthoDB" id="9795002at2"/>
<name>Q01UJ2_SOLUE</name>
<feature type="domain" description="ANTAR" evidence="5">
    <location>
        <begin position="158"/>
        <end position="219"/>
    </location>
</feature>
<accession>Q01UJ2</accession>
<evidence type="ECO:0000256" key="4">
    <source>
        <dbReference type="ARBA" id="ARBA00023163"/>
    </source>
</evidence>
<dbReference type="HOGENOM" id="CLU_1170045_0_0_0"/>
<dbReference type="InterPro" id="IPR005561">
    <property type="entry name" value="ANTAR"/>
</dbReference>
<dbReference type="SUPFAM" id="SSF52172">
    <property type="entry name" value="CheY-like"/>
    <property type="match status" value="1"/>
</dbReference>
<dbReference type="PROSITE" id="PS50921">
    <property type="entry name" value="ANTAR"/>
    <property type="match status" value="1"/>
</dbReference>
<evidence type="ECO:0000259" key="5">
    <source>
        <dbReference type="PROSITE" id="PS50921"/>
    </source>
</evidence>
<dbReference type="eggNOG" id="COG3707">
    <property type="taxonomic scope" value="Bacteria"/>
</dbReference>
<dbReference type="Pfam" id="PF03861">
    <property type="entry name" value="ANTAR"/>
    <property type="match status" value="1"/>
</dbReference>
<keyword evidence="1" id="KW-0808">Transferase</keyword>
<dbReference type="GO" id="GO:0016301">
    <property type="term" value="F:kinase activity"/>
    <property type="evidence" value="ECO:0007669"/>
    <property type="project" value="UniProtKB-KW"/>
</dbReference>
<protein>
    <submittedName>
        <fullName evidence="6">Response regulator receiver and ANTAR domain protein</fullName>
    </submittedName>
</protein>
<dbReference type="SUPFAM" id="SSF55781">
    <property type="entry name" value="GAF domain-like"/>
    <property type="match status" value="1"/>
</dbReference>
<keyword evidence="4" id="KW-0804">Transcription</keyword>
<proteinExistence type="predicted"/>
<dbReference type="KEGG" id="sus:Acid_5731"/>
<dbReference type="EMBL" id="CP000473">
    <property type="protein sequence ID" value="ABJ86678.1"/>
    <property type="molecule type" value="Genomic_DNA"/>
</dbReference>
<dbReference type="Gene3D" id="3.30.450.40">
    <property type="match status" value="1"/>
</dbReference>
<evidence type="ECO:0000256" key="3">
    <source>
        <dbReference type="ARBA" id="ARBA00023015"/>
    </source>
</evidence>
<dbReference type="AlphaFoldDB" id="Q01UJ2"/>
<dbReference type="InterPro" id="IPR003018">
    <property type="entry name" value="GAF"/>
</dbReference>
<dbReference type="Gene3D" id="1.10.10.10">
    <property type="entry name" value="Winged helix-like DNA-binding domain superfamily/Winged helix DNA-binding domain"/>
    <property type="match status" value="1"/>
</dbReference>
<dbReference type="InterPro" id="IPR029016">
    <property type="entry name" value="GAF-like_dom_sf"/>
</dbReference>
<keyword evidence="2" id="KW-0418">Kinase</keyword>
<dbReference type="InterPro" id="IPR036388">
    <property type="entry name" value="WH-like_DNA-bd_sf"/>
</dbReference>